<keyword evidence="2" id="KW-1185">Reference proteome</keyword>
<organism evidence="1 2">
    <name type="scientific">Insolitispirillum peregrinum</name>
    <dbReference type="NCBI Taxonomy" id="80876"/>
    <lineage>
        <taxon>Bacteria</taxon>
        <taxon>Pseudomonadati</taxon>
        <taxon>Pseudomonadota</taxon>
        <taxon>Alphaproteobacteria</taxon>
        <taxon>Rhodospirillales</taxon>
        <taxon>Novispirillaceae</taxon>
        <taxon>Insolitispirillum</taxon>
    </lineage>
</organism>
<protein>
    <submittedName>
        <fullName evidence="1">Uncharacterized protein</fullName>
    </submittedName>
</protein>
<dbReference type="Proteomes" id="UP000185678">
    <property type="component" value="Unassembled WGS sequence"/>
</dbReference>
<dbReference type="RefSeq" id="WP_076401160.1">
    <property type="nucleotide sequence ID" value="NZ_JBHTCD010000040.1"/>
</dbReference>
<dbReference type="OrthoDB" id="8446164at2"/>
<evidence type="ECO:0000313" key="2">
    <source>
        <dbReference type="Proteomes" id="UP000185678"/>
    </source>
</evidence>
<sequence length="126" mass="13390">MSGYGFYCAQLRYFARTTERISPDVAAMMDVLLAIASQVEAQGSYTVKAGDLRLAARALAGVAGLLQKHVLPEVVAAGNGRGEAQVRWTIDTSMEAMTILMTHADAPEGASDRTIALPRPPEVGIN</sequence>
<reference evidence="1 2" key="1">
    <citation type="submission" date="2017-01" db="EMBL/GenBank/DDBJ databases">
        <authorList>
            <person name="Mah S.A."/>
            <person name="Swanson W.J."/>
            <person name="Moy G.W."/>
            <person name="Vacquier V.D."/>
        </authorList>
    </citation>
    <scope>NUCLEOTIDE SEQUENCE [LARGE SCALE GENOMIC DNA]</scope>
    <source>
        <strain evidence="1 2">DSM 11589</strain>
    </source>
</reference>
<accession>A0A1N7NNB5</accession>
<evidence type="ECO:0000313" key="1">
    <source>
        <dbReference type="EMBL" id="SIS99777.1"/>
    </source>
</evidence>
<dbReference type="AlphaFoldDB" id="A0A1N7NNB5"/>
<proteinExistence type="predicted"/>
<name>A0A1N7NNB5_9PROT</name>
<gene>
    <name evidence="1" type="ORF">SAMN05421779_105249</name>
</gene>
<dbReference type="EMBL" id="FTOA01000005">
    <property type="protein sequence ID" value="SIS99777.1"/>
    <property type="molecule type" value="Genomic_DNA"/>
</dbReference>
<dbReference type="STRING" id="80876.SAMN05421779_105249"/>